<gene>
    <name evidence="1" type="ORF">Cvel_16098</name>
</gene>
<protein>
    <submittedName>
        <fullName evidence="1">Uncharacterized protein</fullName>
    </submittedName>
</protein>
<sequence length="410" mass="46118">MGQCNSVAGKGRPNSVASRVASLKSKFESTSTALESLLADETTTTSYSTVSRRTGELEFSCFVKQETQRKERQQIVKTHQALDRLCGAAQELLDDHIWCASKTHSELQELIDRIREYLSTCESRYSAAVAVRVQYKRTKTHVTSKDTNFDILWDALESAEQSNLPEVYCPPRRVNETDSVPVEVVGVLRFDKLSEGRERSLVRLPSGVFCQERGKDNNYVEREKDEILLSEGHRVFFSCGCVGGSEETQEGGWQVTRENSSTCRCRWVRAANHPGAVRVSASRALYNFITRERRPFCIGSNNGSAVVVASVGQFCEGPHDLERPKHQFLASDLVVEALETHPMWPFVSFSEGSQMALVMKSEAFALNVKDVRSREGREGFVRLFGSLWGEEIKKERETRGGIKREILSLD</sequence>
<dbReference type="EMBL" id="CDMZ01000249">
    <property type="protein sequence ID" value="CEM10119.1"/>
    <property type="molecule type" value="Genomic_DNA"/>
</dbReference>
<dbReference type="AlphaFoldDB" id="A0A0G4FB66"/>
<name>A0A0G4FB66_9ALVE</name>
<proteinExistence type="predicted"/>
<accession>A0A0G4FB66</accession>
<organism evidence="1">
    <name type="scientific">Chromera velia CCMP2878</name>
    <dbReference type="NCBI Taxonomy" id="1169474"/>
    <lineage>
        <taxon>Eukaryota</taxon>
        <taxon>Sar</taxon>
        <taxon>Alveolata</taxon>
        <taxon>Colpodellida</taxon>
        <taxon>Chromeraceae</taxon>
        <taxon>Chromera</taxon>
    </lineage>
</organism>
<reference evidence="1" key="1">
    <citation type="submission" date="2014-11" db="EMBL/GenBank/DDBJ databases">
        <authorList>
            <person name="Otto D Thomas"/>
            <person name="Naeem Raeece"/>
        </authorList>
    </citation>
    <scope>NUCLEOTIDE SEQUENCE</scope>
</reference>
<dbReference type="VEuPathDB" id="CryptoDB:Cvel_16098"/>
<evidence type="ECO:0000313" key="1">
    <source>
        <dbReference type="EMBL" id="CEM10119.1"/>
    </source>
</evidence>